<reference evidence="4" key="1">
    <citation type="journal article" date="2019" name="IScience">
        <title>Narwhal Genome Reveals Long-Term Low Genetic Diversity despite Current Large Abundance Size.</title>
        <authorList>
            <person name="Westbury M.V."/>
            <person name="Petersen B."/>
            <person name="Garde E."/>
            <person name="Heide-Jorgensen M.P."/>
            <person name="Lorenzen E.D."/>
        </authorList>
    </citation>
    <scope>NUCLEOTIDE SEQUENCE [LARGE SCALE GENOMIC DNA]</scope>
</reference>
<dbReference type="EMBL" id="RWIC01000500">
    <property type="protein sequence ID" value="TKC43065.1"/>
    <property type="molecule type" value="Genomic_DNA"/>
</dbReference>
<proteinExistence type="inferred from homology"/>
<evidence type="ECO:0000313" key="4">
    <source>
        <dbReference type="Proteomes" id="UP000308365"/>
    </source>
</evidence>
<dbReference type="Pfam" id="PF04499">
    <property type="entry name" value="SAPS"/>
    <property type="match status" value="1"/>
</dbReference>
<dbReference type="Proteomes" id="UP000308365">
    <property type="component" value="Unassembled WGS sequence"/>
</dbReference>
<evidence type="ECO:0000313" key="3">
    <source>
        <dbReference type="EMBL" id="TKC43065.1"/>
    </source>
</evidence>
<sequence length="513" mass="53654">PAASRPESTMVAAHLFQKCCLVQRILEAWEASSGWHEAQEHGTPHPIANTVAQNLEGGPMQTQLSEVIRGLPWDCCGRWESFVEETLMEANRRNAVDLVSTHHLHPSSEEEDVEGIFPNELALQQAFSGYQVQQMTATFVDQFGFSNEEFAEQDNSVNAPFDRILEINFSVDSPGAALFEASCSDHIQPFDKDDDLWEDVRVAQRAAGRMAQSAEARAGRRAREQTGTRLGRAGAPWAAAQKEGPRVEGGSEAGAPWTVFDEPENSMASGPAPAVVMGVGSSVWVVSSPSALAPEEKGWAKFAGFQPFCCSESGPRCSSPVDRGHGDAQGGLNQGPERTLGPATPGAWNACVTRKAPLVASKSREDKLMAAVASEAVSVGPEWVECATSTPPDLASLAPVEVTSAPVVTVLPEAAMMATTVLSNAGPSLATLAVSPVLAVAVTTAAPAGPAVSTAAALGTVTKDRQTDGPPPAGAALSQPCTSAVDSNSPSVELAVELACELQDVVLGAGIPE</sequence>
<feature type="compositionally biased region" description="Basic and acidic residues" evidence="2">
    <location>
        <begin position="217"/>
        <end position="226"/>
    </location>
</feature>
<dbReference type="GO" id="GO:0019903">
    <property type="term" value="F:protein phosphatase binding"/>
    <property type="evidence" value="ECO:0007669"/>
    <property type="project" value="InterPro"/>
</dbReference>
<feature type="non-terminal residue" evidence="3">
    <location>
        <position position="513"/>
    </location>
</feature>
<feature type="region of interest" description="Disordered" evidence="2">
    <location>
        <begin position="211"/>
        <end position="252"/>
    </location>
</feature>
<feature type="region of interest" description="Disordered" evidence="2">
    <location>
        <begin position="320"/>
        <end position="346"/>
    </location>
</feature>
<evidence type="ECO:0000256" key="1">
    <source>
        <dbReference type="ARBA" id="ARBA00006180"/>
    </source>
</evidence>
<dbReference type="PANTHER" id="PTHR12634">
    <property type="entry name" value="SIT4 YEAST -ASSOCIATING PROTEIN-RELATED"/>
    <property type="match status" value="1"/>
</dbReference>
<feature type="region of interest" description="Disordered" evidence="2">
    <location>
        <begin position="462"/>
        <end position="482"/>
    </location>
</feature>
<name>A0A4U1F1C3_MONMO</name>
<protein>
    <submittedName>
        <fullName evidence="3">Uncharacterized protein</fullName>
    </submittedName>
</protein>
<evidence type="ECO:0000256" key="2">
    <source>
        <dbReference type="SAM" id="MobiDB-lite"/>
    </source>
</evidence>
<dbReference type="GO" id="GO:0005634">
    <property type="term" value="C:nucleus"/>
    <property type="evidence" value="ECO:0007669"/>
    <property type="project" value="TreeGrafter"/>
</dbReference>
<comment type="caution">
    <text evidence="3">The sequence shown here is derived from an EMBL/GenBank/DDBJ whole genome shotgun (WGS) entry which is preliminary data.</text>
</comment>
<dbReference type="AlphaFoldDB" id="A0A4U1F1C3"/>
<feature type="non-terminal residue" evidence="3">
    <location>
        <position position="1"/>
    </location>
</feature>
<comment type="similarity">
    <text evidence="1">Belongs to the SAPS family.</text>
</comment>
<dbReference type="GO" id="GO:0005829">
    <property type="term" value="C:cytosol"/>
    <property type="evidence" value="ECO:0007669"/>
    <property type="project" value="TreeGrafter"/>
</dbReference>
<dbReference type="PANTHER" id="PTHR12634:SF15">
    <property type="entry name" value="SERINE_THREONINE-PROTEIN PHOSPHATASE 6 REGULATORY SUBUNIT 2"/>
    <property type="match status" value="1"/>
</dbReference>
<dbReference type="InterPro" id="IPR007587">
    <property type="entry name" value="SAPS"/>
</dbReference>
<organism evidence="3 4">
    <name type="scientific">Monodon monoceros</name>
    <name type="common">Narwhal</name>
    <name type="synonym">Ceratodon monodon</name>
    <dbReference type="NCBI Taxonomy" id="40151"/>
    <lineage>
        <taxon>Eukaryota</taxon>
        <taxon>Metazoa</taxon>
        <taxon>Chordata</taxon>
        <taxon>Craniata</taxon>
        <taxon>Vertebrata</taxon>
        <taxon>Euteleostomi</taxon>
        <taxon>Mammalia</taxon>
        <taxon>Eutheria</taxon>
        <taxon>Laurasiatheria</taxon>
        <taxon>Artiodactyla</taxon>
        <taxon>Whippomorpha</taxon>
        <taxon>Cetacea</taxon>
        <taxon>Odontoceti</taxon>
        <taxon>Monodontidae</taxon>
        <taxon>Monodon</taxon>
    </lineage>
</organism>
<accession>A0A4U1F1C3</accession>
<dbReference type="GO" id="GO:0019888">
    <property type="term" value="F:protein phosphatase regulator activity"/>
    <property type="evidence" value="ECO:0007669"/>
    <property type="project" value="TreeGrafter"/>
</dbReference>
<gene>
    <name evidence="3" type="ORF">EI555_007668</name>
</gene>